<gene>
    <name evidence="1" type="ORF">LsR_00300</name>
</gene>
<name>A0A0F7PUW3_9LACO</name>
<dbReference type="RefSeq" id="WP_011475954.1">
    <property type="nucleotide sequence ID" value="NZ_CP011403.1"/>
</dbReference>
<reference evidence="1 2" key="1">
    <citation type="submission" date="2015-05" db="EMBL/GenBank/DDBJ databases">
        <title>Complete genome sequence of Lactobacillus salivarius Ren, a probiotic strain with antitumor activity.</title>
        <authorList>
            <person name="Sun E."/>
            <person name="Zhao L."/>
            <person name="Liu S."/>
            <person name="Zhang M."/>
            <person name="Guo H."/>
            <person name="Ren F."/>
        </authorList>
    </citation>
    <scope>NUCLEOTIDE SEQUENCE [LARGE SCALE GENOMIC DNA]</scope>
    <source>
        <strain evidence="1 2">Ren</strain>
    </source>
</reference>
<organism evidence="1 2">
    <name type="scientific">Ligilactobacillus salivarius str. Ren</name>
    <dbReference type="NCBI Taxonomy" id="1194971"/>
    <lineage>
        <taxon>Bacteria</taxon>
        <taxon>Bacillati</taxon>
        <taxon>Bacillota</taxon>
        <taxon>Bacilli</taxon>
        <taxon>Lactobacillales</taxon>
        <taxon>Lactobacillaceae</taxon>
        <taxon>Ligilactobacillus</taxon>
    </lineage>
</organism>
<evidence type="ECO:0000313" key="2">
    <source>
        <dbReference type="Proteomes" id="UP000035027"/>
    </source>
</evidence>
<sequence>MENGIPFQDIEDMDSEAFFKYLERQSESNSKLSAEEFYNQF</sequence>
<dbReference type="PATRIC" id="fig|1194971.3.peg.301"/>
<proteinExistence type="predicted"/>
<dbReference type="Proteomes" id="UP000035027">
    <property type="component" value="Chromosome"/>
</dbReference>
<accession>A0A0F7PUW3</accession>
<evidence type="ECO:0000313" key="1">
    <source>
        <dbReference type="EMBL" id="AKI03851.1"/>
    </source>
</evidence>
<dbReference type="EMBL" id="CP011403">
    <property type="protein sequence ID" value="AKI03851.1"/>
    <property type="molecule type" value="Genomic_DNA"/>
</dbReference>
<protein>
    <submittedName>
        <fullName evidence="1">Uncharacterized protein</fullName>
    </submittedName>
</protein>
<dbReference type="AlphaFoldDB" id="A0A0F7PUW3"/>